<dbReference type="InterPro" id="IPR003594">
    <property type="entry name" value="HATPase_dom"/>
</dbReference>
<dbReference type="EC" id="2.7.13.3" evidence="3"/>
<dbReference type="GO" id="GO:0004673">
    <property type="term" value="F:protein histidine kinase activity"/>
    <property type="evidence" value="ECO:0007669"/>
    <property type="project" value="UniProtKB-EC"/>
</dbReference>
<feature type="compositionally biased region" description="Polar residues" evidence="12">
    <location>
        <begin position="837"/>
        <end position="848"/>
    </location>
</feature>
<evidence type="ECO:0000256" key="13">
    <source>
        <dbReference type="SAM" id="Phobius"/>
    </source>
</evidence>
<feature type="compositionally biased region" description="Basic and acidic residues" evidence="12">
    <location>
        <begin position="802"/>
        <end position="816"/>
    </location>
</feature>
<evidence type="ECO:0000256" key="7">
    <source>
        <dbReference type="ARBA" id="ARBA00022741"/>
    </source>
</evidence>
<evidence type="ECO:0000256" key="1">
    <source>
        <dbReference type="ARBA" id="ARBA00000085"/>
    </source>
</evidence>
<dbReference type="PANTHER" id="PTHR44936:SF9">
    <property type="entry name" value="SENSOR PROTEIN CREC"/>
    <property type="match status" value="1"/>
</dbReference>
<dbReference type="Gene3D" id="6.10.340.10">
    <property type="match status" value="1"/>
</dbReference>
<keyword evidence="7" id="KW-0547">Nucleotide-binding</keyword>
<evidence type="ECO:0000256" key="10">
    <source>
        <dbReference type="ARBA" id="ARBA00022989"/>
    </source>
</evidence>
<feature type="region of interest" description="Disordered" evidence="12">
    <location>
        <begin position="835"/>
        <end position="896"/>
    </location>
</feature>
<evidence type="ECO:0000313" key="16">
    <source>
        <dbReference type="Proteomes" id="UP000193247"/>
    </source>
</evidence>
<feature type="region of interest" description="Disordered" evidence="12">
    <location>
        <begin position="800"/>
        <end position="823"/>
    </location>
</feature>
<evidence type="ECO:0000256" key="2">
    <source>
        <dbReference type="ARBA" id="ARBA00004370"/>
    </source>
</evidence>
<keyword evidence="8" id="KW-0418">Kinase</keyword>
<dbReference type="InterPro" id="IPR003660">
    <property type="entry name" value="HAMP_dom"/>
</dbReference>
<dbReference type="GO" id="GO:0016020">
    <property type="term" value="C:membrane"/>
    <property type="evidence" value="ECO:0007669"/>
    <property type="project" value="UniProtKB-SubCell"/>
</dbReference>
<keyword evidence="16" id="KW-1185">Reference proteome</keyword>
<comment type="caution">
    <text evidence="15">The sequence shown here is derived from an EMBL/GenBank/DDBJ whole genome shotgun (WGS) entry which is preliminary data.</text>
</comment>
<protein>
    <recommendedName>
        <fullName evidence="3">histidine kinase</fullName>
        <ecNumber evidence="3">2.7.13.3</ecNumber>
    </recommendedName>
</protein>
<evidence type="ECO:0000256" key="4">
    <source>
        <dbReference type="ARBA" id="ARBA00022553"/>
    </source>
</evidence>
<keyword evidence="6 13" id="KW-0812">Transmembrane</keyword>
<keyword evidence="9 15" id="KW-0067">ATP-binding</keyword>
<dbReference type="AlphaFoldDB" id="A0A1X2M070"/>
<comment type="subcellular location">
    <subcellularLocation>
        <location evidence="2">Membrane</location>
    </subcellularLocation>
</comment>
<evidence type="ECO:0000256" key="6">
    <source>
        <dbReference type="ARBA" id="ARBA00022692"/>
    </source>
</evidence>
<comment type="catalytic activity">
    <reaction evidence="1">
        <text>ATP + protein L-histidine = ADP + protein N-phospho-L-histidine.</text>
        <dbReference type="EC" id="2.7.13.3"/>
    </reaction>
</comment>
<sequence>MTMFARPTTPVAAAASGAPMASSAAPEERPKRPPAWSLRNWPVRWKVVAIALVPLVLAVTFGGLRVEGAMANSSGLRLVAARADLLPAITKYMSALDVALLASSTGRDVEGAKKNFTARKYELQTRLADTDVIPDVRSGVNTLLNGGQAVLDKVLANSIGLQDRITTYAPLLLTAENVIDASVQVDSEQIRAQVQGLSRAVGIRGQMTLQEILVTRGADLPEPRLRTSMITLAGTEPSTLFGMSEVLGVGSPDLKNLQQQMVTRMAIMSDPAIALVDNPELLRSLGITRDIAEQVIKDATGSVTKSVQRQATDRRDAAIRDAVLVLAAIAIAVAVVLLVARTLVRPLRVLRDGALKVAHTDLEGEIARVRAGDEPLAEPLEVYTTEEIGQVAHAVDELHTQALLLAGDEARLRLLVNEMFETMSRRSRSLVDQQLSLIDQLERAEEDPDRLDSLFRLDHLAARLRRNSANLLVLAGAQITRDHREPVPLSTVINAAVSEVEDYRRVEIARLPECAVVGAAAGGVIHLLAELIDNALRYSPPTTPVRVAAAIGSEGSLLLRISDSGLGMTDADRRMANMRLRAGGEVTPDSARHMGLFVVGRLAGRHGIRVGLRAPVAGEQRTGTTAEVYLPLAVLEGTARAQPPKPQAFAIRPPSAVPAAAESPEAAVPAAVAPLPPVTLLPRRTPGSSGITDLPAQPTQQLRRPRRELKTPWWENGFQHEPKRPPAPDPQPAQQPAPGKAASDTSAFFARRSSTAKGPVDDDVIYQRMLSEAVGDPHELAHSPDLDWKSVWDRGWSAAAEAEDRPVESRTDHGLPVREPGARLVPGAAVPDRALDQQHQGGAITSNGGLHPGRQSRHAAAMRDPDAVRASMSSHFGGVRTGRSHARESSQGPNQE</sequence>
<dbReference type="STRING" id="1430326.B8W66_00990"/>
<dbReference type="Pfam" id="PF00672">
    <property type="entry name" value="HAMP"/>
    <property type="match status" value="1"/>
</dbReference>
<dbReference type="SMART" id="SM00387">
    <property type="entry name" value="HATPase_c"/>
    <property type="match status" value="1"/>
</dbReference>
<evidence type="ECO:0000256" key="3">
    <source>
        <dbReference type="ARBA" id="ARBA00012438"/>
    </source>
</evidence>
<dbReference type="Proteomes" id="UP000193247">
    <property type="component" value="Unassembled WGS sequence"/>
</dbReference>
<dbReference type="Pfam" id="PF02518">
    <property type="entry name" value="HATPase_c"/>
    <property type="match status" value="1"/>
</dbReference>
<keyword evidence="4" id="KW-0597">Phosphoprotein</keyword>
<accession>A0A1X2M070</accession>
<feature type="domain" description="HAMP" evidence="14">
    <location>
        <begin position="341"/>
        <end position="407"/>
    </location>
</feature>
<organism evidence="15 16">
    <name type="scientific">Mycobacterium decipiens</name>
    <dbReference type="NCBI Taxonomy" id="1430326"/>
    <lineage>
        <taxon>Bacteria</taxon>
        <taxon>Bacillati</taxon>
        <taxon>Actinomycetota</taxon>
        <taxon>Actinomycetes</taxon>
        <taxon>Mycobacteriales</taxon>
        <taxon>Mycobacteriaceae</taxon>
        <taxon>Mycobacterium</taxon>
    </lineage>
</organism>
<feature type="compositionally biased region" description="Low complexity" evidence="12">
    <location>
        <begin position="10"/>
        <end position="25"/>
    </location>
</feature>
<dbReference type="GO" id="GO:0005524">
    <property type="term" value="F:ATP binding"/>
    <property type="evidence" value="ECO:0007669"/>
    <property type="project" value="UniProtKB-KW"/>
</dbReference>
<dbReference type="PANTHER" id="PTHR44936">
    <property type="entry name" value="SENSOR PROTEIN CREC"/>
    <property type="match status" value="1"/>
</dbReference>
<evidence type="ECO:0000256" key="12">
    <source>
        <dbReference type="SAM" id="MobiDB-lite"/>
    </source>
</evidence>
<dbReference type="PROSITE" id="PS50885">
    <property type="entry name" value="HAMP"/>
    <property type="match status" value="1"/>
</dbReference>
<feature type="transmembrane region" description="Helical" evidence="13">
    <location>
        <begin position="47"/>
        <end position="64"/>
    </location>
</feature>
<dbReference type="InterPro" id="IPR050980">
    <property type="entry name" value="2C_sensor_his_kinase"/>
</dbReference>
<dbReference type="SUPFAM" id="SSF55874">
    <property type="entry name" value="ATPase domain of HSP90 chaperone/DNA topoisomerase II/histidine kinase"/>
    <property type="match status" value="1"/>
</dbReference>
<name>A0A1X2M070_9MYCO</name>
<dbReference type="GO" id="GO:0000160">
    <property type="term" value="P:phosphorelay signal transduction system"/>
    <property type="evidence" value="ECO:0007669"/>
    <property type="project" value="UniProtKB-KW"/>
</dbReference>
<feature type="region of interest" description="Disordered" evidence="12">
    <location>
        <begin position="677"/>
        <end position="745"/>
    </location>
</feature>
<feature type="transmembrane region" description="Helical" evidence="13">
    <location>
        <begin position="322"/>
        <end position="344"/>
    </location>
</feature>
<evidence type="ECO:0000313" key="15">
    <source>
        <dbReference type="EMBL" id="OSC43018.1"/>
    </source>
</evidence>
<feature type="compositionally biased region" description="Polar residues" evidence="12">
    <location>
        <begin position="687"/>
        <end position="702"/>
    </location>
</feature>
<dbReference type="RefSeq" id="WP_085323158.1">
    <property type="nucleotide sequence ID" value="NZ_NCXP01000001.1"/>
</dbReference>
<keyword evidence="10 13" id="KW-1133">Transmembrane helix</keyword>
<evidence type="ECO:0000259" key="14">
    <source>
        <dbReference type="PROSITE" id="PS50885"/>
    </source>
</evidence>
<evidence type="ECO:0000256" key="9">
    <source>
        <dbReference type="ARBA" id="ARBA00022840"/>
    </source>
</evidence>
<dbReference type="EMBL" id="NCXP01000001">
    <property type="protein sequence ID" value="OSC43018.1"/>
    <property type="molecule type" value="Genomic_DNA"/>
</dbReference>
<evidence type="ECO:0000256" key="11">
    <source>
        <dbReference type="ARBA" id="ARBA00023012"/>
    </source>
</evidence>
<gene>
    <name evidence="15" type="ORF">B8W66_00990</name>
</gene>
<evidence type="ECO:0000256" key="8">
    <source>
        <dbReference type="ARBA" id="ARBA00022777"/>
    </source>
</evidence>
<keyword evidence="11" id="KW-0902">Two-component regulatory system</keyword>
<dbReference type="Gene3D" id="3.30.565.10">
    <property type="entry name" value="Histidine kinase-like ATPase, C-terminal domain"/>
    <property type="match status" value="1"/>
</dbReference>
<feature type="region of interest" description="Disordered" evidence="12">
    <location>
        <begin position="1"/>
        <end position="34"/>
    </location>
</feature>
<dbReference type="InterPro" id="IPR036890">
    <property type="entry name" value="HATPase_C_sf"/>
</dbReference>
<keyword evidence="13" id="KW-0472">Membrane</keyword>
<reference evidence="15 16" key="1">
    <citation type="submission" date="2017-04" db="EMBL/GenBank/DDBJ databases">
        <title>The new phylogeny of genus Mycobacterium.</title>
        <authorList>
            <person name="Tortoli E."/>
            <person name="Trovato A."/>
            <person name="Cirillo D.M."/>
        </authorList>
    </citation>
    <scope>NUCLEOTIDE SEQUENCE [LARGE SCALE GENOMIC DNA]</scope>
    <source>
        <strain evidence="15 16">TBL 1200985</strain>
    </source>
</reference>
<evidence type="ECO:0000256" key="5">
    <source>
        <dbReference type="ARBA" id="ARBA00022679"/>
    </source>
</evidence>
<dbReference type="OrthoDB" id="4652229at2"/>
<proteinExistence type="predicted"/>
<keyword evidence="5" id="KW-0808">Transferase</keyword>
<dbReference type="SMART" id="SM00304">
    <property type="entry name" value="HAMP"/>
    <property type="match status" value="1"/>
</dbReference>